<dbReference type="Gene3D" id="1.10.10.10">
    <property type="entry name" value="Winged helix-like DNA-binding domain superfamily/Winged helix DNA-binding domain"/>
    <property type="match status" value="1"/>
</dbReference>
<evidence type="ECO:0000259" key="1">
    <source>
        <dbReference type="Pfam" id="PF07848"/>
    </source>
</evidence>
<dbReference type="InterPro" id="IPR012906">
    <property type="entry name" value="PaaX-like_N"/>
</dbReference>
<feature type="domain" description="Transcriptional repressor PaaX-like N-terminal" evidence="1">
    <location>
        <begin position="21"/>
        <end position="67"/>
    </location>
</feature>
<dbReference type="Proteomes" id="UP001269819">
    <property type="component" value="Unassembled WGS sequence"/>
</dbReference>
<organism evidence="3 4">
    <name type="scientific">Marinobacter xestospongiae</name>
    <dbReference type="NCBI Taxonomy" id="994319"/>
    <lineage>
        <taxon>Bacteria</taxon>
        <taxon>Pseudomonadati</taxon>
        <taxon>Pseudomonadota</taxon>
        <taxon>Gammaproteobacteria</taxon>
        <taxon>Pseudomonadales</taxon>
        <taxon>Marinobacteraceae</taxon>
        <taxon>Marinobacter</taxon>
    </lineage>
</organism>
<protein>
    <submittedName>
        <fullName evidence="3">PaaX family transcriptional regulator C-terminal domain-containing protein</fullName>
    </submittedName>
</protein>
<feature type="domain" description="Transcriptional repressor PaaX-like C-terminal" evidence="2">
    <location>
        <begin position="173"/>
        <end position="253"/>
    </location>
</feature>
<reference evidence="3 4" key="1">
    <citation type="submission" date="2023-10" db="EMBL/GenBank/DDBJ databases">
        <title>Characteristics and mechanism of a salt-tolerant marine origin heterotrophic nitrifying- aerobic denitrifying bacteria Marinobacter xestospongiae HN1.</title>
        <authorList>
            <person name="Qi R."/>
        </authorList>
    </citation>
    <scope>NUCLEOTIDE SEQUENCE [LARGE SCALE GENOMIC DNA]</scope>
    <source>
        <strain evidence="3 4">HN1</strain>
    </source>
</reference>
<dbReference type="SUPFAM" id="SSF46785">
    <property type="entry name" value="Winged helix' DNA-binding domain"/>
    <property type="match status" value="1"/>
</dbReference>
<name>A0ABU3VW06_9GAMM</name>
<keyword evidence="4" id="KW-1185">Reference proteome</keyword>
<dbReference type="InterPro" id="IPR036390">
    <property type="entry name" value="WH_DNA-bd_sf"/>
</dbReference>
<dbReference type="Gene3D" id="3.30.70.2650">
    <property type="match status" value="1"/>
</dbReference>
<dbReference type="PANTHER" id="PTHR30319:SF1">
    <property type="entry name" value="TRANSCRIPTIONAL REPRESSOR PAAX"/>
    <property type="match status" value="1"/>
</dbReference>
<sequence>MKPKPQRLLMNMMMAVDDRIVHVRDAIRACELFDVSSNSTRVALARLSADGLIESCGRGQYQLTDKAHRLADDLRGWRTALERLVPWSGRWLAVHCGDLGRSDKPVLRRRTRALQMNGFQELSRDLFVRPDNLAGSTDAIRQRLYRLGLEPEAPVFALSELDSRRQQVARTLWDRDTLETGYQRTTERLHRWLDKAKDLEPEIAARESFEIGDEAIRQIVFDPLLPDAMVDQQARQRFFDTLLEHDQVGHSIWQRLYHEAQSQG</sequence>
<proteinExistence type="predicted"/>
<dbReference type="InterPro" id="IPR013225">
    <property type="entry name" value="PaaX_C"/>
</dbReference>
<dbReference type="Pfam" id="PF08223">
    <property type="entry name" value="PaaX_C"/>
    <property type="match status" value="1"/>
</dbReference>
<accession>A0ABU3VW06</accession>
<dbReference type="Pfam" id="PF07848">
    <property type="entry name" value="PaaX"/>
    <property type="match status" value="1"/>
</dbReference>
<dbReference type="InterPro" id="IPR036388">
    <property type="entry name" value="WH-like_DNA-bd_sf"/>
</dbReference>
<evidence type="ECO:0000259" key="2">
    <source>
        <dbReference type="Pfam" id="PF08223"/>
    </source>
</evidence>
<dbReference type="EMBL" id="JAWIIJ010000004">
    <property type="protein sequence ID" value="MDV2078464.1"/>
    <property type="molecule type" value="Genomic_DNA"/>
</dbReference>
<dbReference type="RefSeq" id="WP_316973226.1">
    <property type="nucleotide sequence ID" value="NZ_JAWIIJ010000004.1"/>
</dbReference>
<gene>
    <name evidence="3" type="ORF">RYS15_07200</name>
</gene>
<dbReference type="PANTHER" id="PTHR30319">
    <property type="entry name" value="PHENYLACETIC ACID REGULATOR-RELATED TRANSCRIPTIONAL REPRESSOR"/>
    <property type="match status" value="1"/>
</dbReference>
<evidence type="ECO:0000313" key="3">
    <source>
        <dbReference type="EMBL" id="MDV2078464.1"/>
    </source>
</evidence>
<comment type="caution">
    <text evidence="3">The sequence shown here is derived from an EMBL/GenBank/DDBJ whole genome shotgun (WGS) entry which is preliminary data.</text>
</comment>
<evidence type="ECO:0000313" key="4">
    <source>
        <dbReference type="Proteomes" id="UP001269819"/>
    </source>
</evidence>